<dbReference type="InterPro" id="IPR016833">
    <property type="entry name" value="Put_Na-Bile_cotransptr"/>
</dbReference>
<feature type="compositionally biased region" description="Basic and acidic residues" evidence="1">
    <location>
        <begin position="236"/>
        <end position="254"/>
    </location>
</feature>
<evidence type="ECO:0000313" key="3">
    <source>
        <dbReference type="Proteomes" id="UP001154282"/>
    </source>
</evidence>
<name>A0AAV0QH85_9ROSI</name>
<proteinExistence type="predicted"/>
<dbReference type="Proteomes" id="UP001154282">
    <property type="component" value="Unassembled WGS sequence"/>
</dbReference>
<feature type="compositionally biased region" description="Acidic residues" evidence="1">
    <location>
        <begin position="343"/>
        <end position="353"/>
    </location>
</feature>
<feature type="compositionally biased region" description="Polar residues" evidence="1">
    <location>
        <begin position="51"/>
        <end position="62"/>
    </location>
</feature>
<feature type="compositionally biased region" description="Polar residues" evidence="1">
    <location>
        <begin position="263"/>
        <end position="273"/>
    </location>
</feature>
<sequence length="557" mass="60361">MPIEKAAAATAIFPATSPSAVEEGEVAVESRGQQQQQFQKGAARHPVSRSPDLTFTTTEQPSNAANIAKDNFWAVKVEAPESQHPATIGSLRAIPAKQRASGYGRPSTWKFRKKKRGTGDGWASEKQKKHEEPPSKPAGNEGSTTIRVPQPQGDSRLAAASVTWSTGDDASKKKNRWLESPKSKTRGTPRPLAATFEAPTVTRWESDSPREEKEAEGEPVALSESRIATSSGMVNAEKKSKLRKEERRQSRRQEFCTAVLGAQGTTSPLSTMANRKRGKRTGGSELHPSRLTSPSTENEAKRKKGGGDFSASCWLSTDEEEEPIAMITGTSLLLSRRLGGSPPEEESLPEGETEQTATKEEGGVFLSLANPRSRELDPRNMAAGLSMGRSNLQGRLSLGHGREKGLRRPGQQLVLADQQSGPSRVDISHELDLVKKMTSASCIAGAQPHCNKSLISGIRCYGVSLRRKEELTYSFVGLQSGERTKPMPQKASLRVQGKRKALLIVVTVVEQLNGALGQSGLLVLPCIAAHINQVVIDSILVNFWIRKDQSPDGTKEV</sequence>
<feature type="compositionally biased region" description="Low complexity" evidence="1">
    <location>
        <begin position="22"/>
        <end position="39"/>
    </location>
</feature>
<feature type="compositionally biased region" description="Basic and acidic residues" evidence="1">
    <location>
        <begin position="169"/>
        <end position="182"/>
    </location>
</feature>
<dbReference type="AlphaFoldDB" id="A0AAV0QH85"/>
<evidence type="ECO:0000313" key="2">
    <source>
        <dbReference type="EMBL" id="CAI0544295.1"/>
    </source>
</evidence>
<organism evidence="2 3">
    <name type="scientific">Linum tenue</name>
    <dbReference type="NCBI Taxonomy" id="586396"/>
    <lineage>
        <taxon>Eukaryota</taxon>
        <taxon>Viridiplantae</taxon>
        <taxon>Streptophyta</taxon>
        <taxon>Embryophyta</taxon>
        <taxon>Tracheophyta</taxon>
        <taxon>Spermatophyta</taxon>
        <taxon>Magnoliopsida</taxon>
        <taxon>eudicotyledons</taxon>
        <taxon>Gunneridae</taxon>
        <taxon>Pentapetalae</taxon>
        <taxon>rosids</taxon>
        <taxon>fabids</taxon>
        <taxon>Malpighiales</taxon>
        <taxon>Linaceae</taxon>
        <taxon>Linum</taxon>
    </lineage>
</organism>
<dbReference type="PANTHER" id="PTHR18640:SF12">
    <property type="entry name" value="SODIUM_METABOLITE COTRANSPORTER BASS4, CHLOROPLASTIC ISOFORM X1-RELATED"/>
    <property type="match status" value="1"/>
</dbReference>
<keyword evidence="3" id="KW-1185">Reference proteome</keyword>
<feature type="compositionally biased region" description="Basic and acidic residues" evidence="1">
    <location>
        <begin position="204"/>
        <end position="213"/>
    </location>
</feature>
<gene>
    <name evidence="2" type="ORF">LITE_LOCUS43136</name>
</gene>
<feature type="region of interest" description="Disordered" evidence="1">
    <location>
        <begin position="81"/>
        <end position="310"/>
    </location>
</feature>
<comment type="caution">
    <text evidence="2">The sequence shown here is derived from an EMBL/GenBank/DDBJ whole genome shotgun (WGS) entry which is preliminary data.</text>
</comment>
<dbReference type="EMBL" id="CAMGYJ010000009">
    <property type="protein sequence ID" value="CAI0544295.1"/>
    <property type="molecule type" value="Genomic_DNA"/>
</dbReference>
<reference evidence="2" key="1">
    <citation type="submission" date="2022-08" db="EMBL/GenBank/DDBJ databases">
        <authorList>
            <person name="Gutierrez-Valencia J."/>
        </authorList>
    </citation>
    <scope>NUCLEOTIDE SEQUENCE</scope>
</reference>
<feature type="compositionally biased region" description="Basic and acidic residues" evidence="1">
    <location>
        <begin position="123"/>
        <end position="134"/>
    </location>
</feature>
<feature type="region of interest" description="Disordered" evidence="1">
    <location>
        <begin position="335"/>
        <end position="358"/>
    </location>
</feature>
<dbReference type="PANTHER" id="PTHR18640">
    <property type="entry name" value="SOLUTE CARRIER FAMILY 10 MEMBER 7"/>
    <property type="match status" value="1"/>
</dbReference>
<dbReference type="GO" id="GO:0009941">
    <property type="term" value="C:chloroplast envelope"/>
    <property type="evidence" value="ECO:0007669"/>
    <property type="project" value="TreeGrafter"/>
</dbReference>
<evidence type="ECO:0000256" key="1">
    <source>
        <dbReference type="SAM" id="MobiDB-lite"/>
    </source>
</evidence>
<feature type="region of interest" description="Disordered" evidence="1">
    <location>
        <begin position="22"/>
        <end position="62"/>
    </location>
</feature>
<accession>A0AAV0QH85</accession>
<protein>
    <submittedName>
        <fullName evidence="2">Uncharacterized protein</fullName>
    </submittedName>
</protein>